<protein>
    <submittedName>
        <fullName evidence="1">Uncharacterized protein</fullName>
    </submittedName>
</protein>
<dbReference type="AlphaFoldDB" id="A0A0F9U436"/>
<organism evidence="1">
    <name type="scientific">marine sediment metagenome</name>
    <dbReference type="NCBI Taxonomy" id="412755"/>
    <lineage>
        <taxon>unclassified sequences</taxon>
        <taxon>metagenomes</taxon>
        <taxon>ecological metagenomes</taxon>
    </lineage>
</organism>
<evidence type="ECO:0000313" key="1">
    <source>
        <dbReference type="EMBL" id="KKN82072.1"/>
    </source>
</evidence>
<proteinExistence type="predicted"/>
<dbReference type="EMBL" id="LAZR01000206">
    <property type="protein sequence ID" value="KKN82072.1"/>
    <property type="molecule type" value="Genomic_DNA"/>
</dbReference>
<accession>A0A0F9U436</accession>
<sequence length="415" mass="45725">MVNMPWTIEKREDEWCVFRQGADGDAAGESLGCHATQQEAQQQLAALNAQESKMAVKFLDNSETEIEGLLAPYGGPFNGRDLMGEFFSAKTDFALDWFTERPLLYQHGLDDGTGITVVGRIKAISPTDLGQWMKAQLDAANEYYEAIKELIKQGKLGLSSGSMRHLVQANTKTGEILRWPIVEGSLTPTPANPLADVAFAEVKGHYKAIGVELPETEEALGAVLGVDITEEESVTKAAHSPTSWEDVRSQIQALCHTHMAWASPFEPQGYCYVEATFSDHAIVALEHQGAERHFSVPFTLDEDNNVTSIGDPVEVEAVFVPTPAAMSMGMMIDTTKTYIAELVERTQDLHERRAKEGRVISDDNRHALQEYLGDMANATETIKGLLRDSDPAKAEMALRRVQVLKLKLAAIQYLS</sequence>
<gene>
    <name evidence="1" type="ORF">LCGC14_0313390</name>
</gene>
<name>A0A0F9U436_9ZZZZ</name>
<comment type="caution">
    <text evidence="1">The sequence shown here is derived from an EMBL/GenBank/DDBJ whole genome shotgun (WGS) entry which is preliminary data.</text>
</comment>
<reference evidence="1" key="1">
    <citation type="journal article" date="2015" name="Nature">
        <title>Complex archaea that bridge the gap between prokaryotes and eukaryotes.</title>
        <authorList>
            <person name="Spang A."/>
            <person name="Saw J.H."/>
            <person name="Jorgensen S.L."/>
            <person name="Zaremba-Niedzwiedzka K."/>
            <person name="Martijn J."/>
            <person name="Lind A.E."/>
            <person name="van Eijk R."/>
            <person name="Schleper C."/>
            <person name="Guy L."/>
            <person name="Ettema T.J."/>
        </authorList>
    </citation>
    <scope>NUCLEOTIDE SEQUENCE</scope>
</reference>